<dbReference type="Pfam" id="PF11260">
    <property type="entry name" value="Spidroin_MaSp"/>
    <property type="match status" value="1"/>
</dbReference>
<dbReference type="AlphaFoldDB" id="A0AAV1Z1A1"/>
<comment type="caution">
    <text evidence="3">The sequence shown here is derived from an EMBL/GenBank/DDBJ whole genome shotgun (WGS) entry which is preliminary data.</text>
</comment>
<dbReference type="EMBL" id="CAXIEN010000011">
    <property type="protein sequence ID" value="CAL1264014.1"/>
    <property type="molecule type" value="Genomic_DNA"/>
</dbReference>
<dbReference type="Gene3D" id="1.10.274.60">
    <property type="entry name" value="Spidroin, repetitive domain"/>
    <property type="match status" value="2"/>
</dbReference>
<dbReference type="InterPro" id="IPR021001">
    <property type="entry name" value="Spidroin_C"/>
</dbReference>
<dbReference type="InterPro" id="IPR043070">
    <property type="entry name" value="Spidroin_repeat"/>
</dbReference>
<evidence type="ECO:0000313" key="3">
    <source>
        <dbReference type="EMBL" id="CAL1264014.1"/>
    </source>
</evidence>
<evidence type="ECO:0000259" key="2">
    <source>
        <dbReference type="Pfam" id="PF11260"/>
    </source>
</evidence>
<keyword evidence="4" id="KW-1185">Reference proteome</keyword>
<feature type="signal peptide" evidence="1">
    <location>
        <begin position="1"/>
        <end position="22"/>
    </location>
</feature>
<protein>
    <recommendedName>
        <fullName evidence="2">Spidroin C-terminal domain-containing protein</fullName>
    </recommendedName>
</protein>
<organism evidence="3 4">
    <name type="scientific">Larinioides sclopetarius</name>
    <dbReference type="NCBI Taxonomy" id="280406"/>
    <lineage>
        <taxon>Eukaryota</taxon>
        <taxon>Metazoa</taxon>
        <taxon>Ecdysozoa</taxon>
        <taxon>Arthropoda</taxon>
        <taxon>Chelicerata</taxon>
        <taxon>Arachnida</taxon>
        <taxon>Araneae</taxon>
        <taxon>Araneomorphae</taxon>
        <taxon>Entelegynae</taxon>
        <taxon>Araneoidea</taxon>
        <taxon>Araneidae</taxon>
        <taxon>Larinioides</taxon>
    </lineage>
</organism>
<evidence type="ECO:0000313" key="4">
    <source>
        <dbReference type="Proteomes" id="UP001497382"/>
    </source>
</evidence>
<keyword evidence="1" id="KW-0732">Signal</keyword>
<gene>
    <name evidence="3" type="ORF">LARSCL_LOCUS1804</name>
</gene>
<reference evidence="3 4" key="1">
    <citation type="submission" date="2024-04" db="EMBL/GenBank/DDBJ databases">
        <authorList>
            <person name="Rising A."/>
            <person name="Reimegard J."/>
            <person name="Sonavane S."/>
            <person name="Akerstrom W."/>
            <person name="Nylinder S."/>
            <person name="Hedman E."/>
            <person name="Kallberg Y."/>
        </authorList>
    </citation>
    <scope>NUCLEOTIDE SEQUENCE [LARGE SCALE GENOMIC DNA]</scope>
</reference>
<dbReference type="Gene3D" id="1.10.10.1350">
    <property type="entry name" value="Spidroin domain, C-terminal domain"/>
    <property type="match status" value="1"/>
</dbReference>
<accession>A0AAV1Z1A1</accession>
<dbReference type="Proteomes" id="UP001497382">
    <property type="component" value="Unassembled WGS sequence"/>
</dbReference>
<dbReference type="InterPro" id="IPR038542">
    <property type="entry name" value="Spidroin_C_sf"/>
</dbReference>
<feature type="non-terminal residue" evidence="3">
    <location>
        <position position="1020"/>
    </location>
</feature>
<evidence type="ECO:0000256" key="1">
    <source>
        <dbReference type="SAM" id="SignalP"/>
    </source>
</evidence>
<name>A0AAV1Z1A1_9ARAC</name>
<feature type="domain" description="Spidroin C-terminal" evidence="2">
    <location>
        <begin position="917"/>
        <end position="1001"/>
    </location>
</feature>
<proteinExistence type="predicted"/>
<sequence length="1020" mass="114359">MKPTLNFAFFIALLQLSLSISGAEITRVSSAIHDAQTLLQNADDFLYCFMDQSSKNFPPNEQTYSDAVSRVIRSFASQSNDSLSKAEAVVFQTNLATSIADTESQYNGHPQIFPMVLQLISDCFTEFAGYQPSKLIRSISSFLVFLAENADPEWNSLRLDSQSILSKAQSSRNFVNQIQSKTSVKNPKSVSANEIYQLAYDRRHRQTSLSAAADESSQVVDSSSINISSLNTEASKRAEFVPLLNDSKKSLIENDDSFKMKELETDRETSQPGLNVNQAKPPLVFFPSSSNYSYSRVSVTSEFSISFSEALKSSDDVSKAFATSLHPMLASKAYYNAIYNAVLGIKSLNPVSIARIFSMAVKATFNVLTTLQHIMTYGNIVGKYLKSRGLLTPENVTLLSRSYVNFIKSAVDSVRTTDSRDANILAIIDGLQKFLIYLKIFPNVDFLDLATEFADNVFSFTGIRRRIFPSLSLDCEGLIVNRIIDKDSDFISYLDKSFLSATTIYHNARDDIRAEIFYNGFISGNSKNCSFPSVTSLFSHTFSETVSLSEILADAFGRRLSGTSLSEILFSIMHDYFIKLGITDSSSYYISNIVSELVNASYYAMTPVVITNSISNVIGRILFDENILSMKNFERLSDSYIHFLEISFRSLDSNHSIRSVIKSILESSEKFLSSQKISLAENVKIMATYFSMALNSSIEYQFNILDDVDISLWKPQDEVSMTSDFNSFDQTSYAYILELPNTRIFSEYILDEIFFNPHLSTLFYLPSITNSAGDTLHDNFLNYPFTDGVNNPQHVADLIRHEMAKYSGSLDSLSFAELFLKSLERFLIARHVLKPENTIVMARTFVRAMNEAVWRNQDSGYNLNILINTTSRFLEKYLIFGVNRKESWSSMLLSELSSRPNFLLPRLIKESAPEILSASGLLSTKSSTRVKNLALVLRKDILSSDEVDITLFIYHLIVGASQISNDYPTLKPEKTLIQALLEGIAALIAIINGAYITALDVWGVQTVNEVCETFSRFLDL</sequence>
<feature type="chain" id="PRO_5043584305" description="Spidroin C-terminal domain-containing protein" evidence="1">
    <location>
        <begin position="23"/>
        <end position="1020"/>
    </location>
</feature>